<sequence length="409" mass="46968">MSMSQTLCNFSVTNPSQIMNHPLNTSKSKYQYSFSKSNRFDKNKSYCSEAYYNQKDQKEKRSAAFGYGTKYDFTKTQVYSPSPDSYETKSAFEKQRSSQRGKSFGLSRDNMKEFSYITQGPLKNPGPGNYQHPETLRTEGFSMRPKTTNLYNPVFLDGKQSYQTNPGPGSYVHKDTITKLGRQTVSNFRSSGATTFNPPTSKRFGPIKSAAPGPGTYQPKNDLNSSGQYVLSYNRGDGTRAFSNQVRRSFTDIQANKSFSIEKYSFLYYNFDQTNIIQKQHLDQATIEFQVILVITTTQIYIKLVLILTAPKDHLASIILLTYTETDKQTNKNKQINKQIETYLITMINQYINEQIIISNTHVITIQKRSLLIQNKQINHSNQHIQIFYSLLNMNHTQVILIEFNNLFQ</sequence>
<feature type="region of interest" description="Disordered" evidence="1">
    <location>
        <begin position="81"/>
        <end position="105"/>
    </location>
</feature>
<dbReference type="KEGG" id="tet:TTHERM_00977640"/>
<dbReference type="AlphaFoldDB" id="Q24GP6"/>
<organism evidence="2 3">
    <name type="scientific">Tetrahymena thermophila (strain SB210)</name>
    <dbReference type="NCBI Taxonomy" id="312017"/>
    <lineage>
        <taxon>Eukaryota</taxon>
        <taxon>Sar</taxon>
        <taxon>Alveolata</taxon>
        <taxon>Ciliophora</taxon>
        <taxon>Intramacronucleata</taxon>
        <taxon>Oligohymenophorea</taxon>
        <taxon>Hymenostomatida</taxon>
        <taxon>Tetrahymenina</taxon>
        <taxon>Tetrahymenidae</taxon>
        <taxon>Tetrahymena</taxon>
    </lineage>
</organism>
<dbReference type="Proteomes" id="UP000009168">
    <property type="component" value="Unassembled WGS sequence"/>
</dbReference>
<proteinExistence type="predicted"/>
<dbReference type="eggNOG" id="ENOG502SKZR">
    <property type="taxonomic scope" value="Eukaryota"/>
</dbReference>
<feature type="compositionally biased region" description="Basic and acidic residues" evidence="1">
    <location>
        <begin position="86"/>
        <end position="96"/>
    </location>
</feature>
<dbReference type="Pfam" id="PF07004">
    <property type="entry name" value="SHIPPO-rpt"/>
    <property type="match status" value="3"/>
</dbReference>
<dbReference type="InParanoid" id="Q24GP6"/>
<dbReference type="EMBL" id="GG662254">
    <property type="protein sequence ID" value="EAS06961.2"/>
    <property type="molecule type" value="Genomic_DNA"/>
</dbReference>
<dbReference type="OrthoDB" id="323097at2759"/>
<feature type="region of interest" description="Disordered" evidence="1">
    <location>
        <begin position="189"/>
        <end position="223"/>
    </location>
</feature>
<keyword evidence="3" id="KW-1185">Reference proteome</keyword>
<protein>
    <submittedName>
        <fullName evidence="2">Sperm-tail PG-rich repeat protein</fullName>
    </submittedName>
</protein>
<feature type="compositionally biased region" description="Polar residues" evidence="1">
    <location>
        <begin position="189"/>
        <end position="200"/>
    </location>
</feature>
<evidence type="ECO:0000256" key="1">
    <source>
        <dbReference type="SAM" id="MobiDB-lite"/>
    </source>
</evidence>
<dbReference type="GeneID" id="7830028"/>
<name>Q24GP6_TETTS</name>
<reference evidence="3" key="1">
    <citation type="journal article" date="2006" name="PLoS Biol.">
        <title>Macronuclear genome sequence of the ciliate Tetrahymena thermophila, a model eukaryote.</title>
        <authorList>
            <person name="Eisen J.A."/>
            <person name="Coyne R.S."/>
            <person name="Wu M."/>
            <person name="Wu D."/>
            <person name="Thiagarajan M."/>
            <person name="Wortman J.R."/>
            <person name="Badger J.H."/>
            <person name="Ren Q."/>
            <person name="Amedeo P."/>
            <person name="Jones K.M."/>
            <person name="Tallon L.J."/>
            <person name="Delcher A.L."/>
            <person name="Salzberg S.L."/>
            <person name="Silva J.C."/>
            <person name="Haas B.J."/>
            <person name="Majoros W.H."/>
            <person name="Farzad M."/>
            <person name="Carlton J.M."/>
            <person name="Smith R.K. Jr."/>
            <person name="Garg J."/>
            <person name="Pearlman R.E."/>
            <person name="Karrer K.M."/>
            <person name="Sun L."/>
            <person name="Manning G."/>
            <person name="Elde N.C."/>
            <person name="Turkewitz A.P."/>
            <person name="Asai D.J."/>
            <person name="Wilkes D.E."/>
            <person name="Wang Y."/>
            <person name="Cai H."/>
            <person name="Collins K."/>
            <person name="Stewart B.A."/>
            <person name="Lee S.R."/>
            <person name="Wilamowska K."/>
            <person name="Weinberg Z."/>
            <person name="Ruzzo W.L."/>
            <person name="Wloga D."/>
            <person name="Gaertig J."/>
            <person name="Frankel J."/>
            <person name="Tsao C.-C."/>
            <person name="Gorovsky M.A."/>
            <person name="Keeling P.J."/>
            <person name="Waller R.F."/>
            <person name="Patron N.J."/>
            <person name="Cherry J.M."/>
            <person name="Stover N.A."/>
            <person name="Krieger C.J."/>
            <person name="del Toro C."/>
            <person name="Ryder H.F."/>
            <person name="Williamson S.C."/>
            <person name="Barbeau R.A."/>
            <person name="Hamilton E.P."/>
            <person name="Orias E."/>
        </authorList>
    </citation>
    <scope>NUCLEOTIDE SEQUENCE [LARGE SCALE GENOMIC DNA]</scope>
    <source>
        <strain evidence="3">SB210</strain>
    </source>
</reference>
<gene>
    <name evidence="2" type="ORF">TTHERM_00977640</name>
</gene>
<dbReference type="HOGENOM" id="CLU_071740_0_0_1"/>
<dbReference type="InterPro" id="IPR010736">
    <property type="entry name" value="SHIPPO-rpt"/>
</dbReference>
<evidence type="ECO:0000313" key="3">
    <source>
        <dbReference type="Proteomes" id="UP000009168"/>
    </source>
</evidence>
<dbReference type="RefSeq" id="XP_001027203.2">
    <property type="nucleotide sequence ID" value="XM_001027203.2"/>
</dbReference>
<evidence type="ECO:0000313" key="2">
    <source>
        <dbReference type="EMBL" id="EAS06961.2"/>
    </source>
</evidence>
<accession>Q24GP6</accession>